<keyword evidence="1" id="KW-0812">Transmembrane</keyword>
<keyword evidence="3" id="KW-1185">Reference proteome</keyword>
<accession>A0ABD5MUY9</accession>
<dbReference type="GeneID" id="75735217"/>
<reference evidence="2" key="1">
    <citation type="submission" date="2024-09" db="EMBL/GenBank/DDBJ databases">
        <authorList>
            <person name="Sun Q."/>
        </authorList>
    </citation>
    <scope>NUCLEOTIDE SEQUENCE [LARGE SCALE GENOMIC DNA]</scope>
    <source>
        <strain evidence="2">JCM 31273</strain>
    </source>
</reference>
<gene>
    <name evidence="2" type="ORF">ACFFOL_12845</name>
</gene>
<name>A0ABD5MUY9_9EURY</name>
<keyword evidence="1" id="KW-1133">Transmembrane helix</keyword>
<proteinExistence type="predicted"/>
<comment type="caution">
    <text evidence="2">The sequence shown here is derived from an EMBL/GenBank/DDBJ whole genome shotgun (WGS) entry which is preliminary data.</text>
</comment>
<evidence type="ECO:0000256" key="1">
    <source>
        <dbReference type="SAM" id="Phobius"/>
    </source>
</evidence>
<keyword evidence="1" id="KW-0472">Membrane</keyword>
<evidence type="ECO:0000313" key="3">
    <source>
        <dbReference type="Proteomes" id="UP001589595"/>
    </source>
</evidence>
<dbReference type="RefSeq" id="WP_264084013.1">
    <property type="nucleotide sequence ID" value="NZ_CP082286.1"/>
</dbReference>
<protein>
    <submittedName>
        <fullName evidence="2">Uncharacterized protein</fullName>
    </submittedName>
</protein>
<evidence type="ECO:0000313" key="2">
    <source>
        <dbReference type="EMBL" id="MFB9825052.1"/>
    </source>
</evidence>
<dbReference type="EMBL" id="JBHMAJ010000007">
    <property type="protein sequence ID" value="MFB9825052.1"/>
    <property type="molecule type" value="Genomic_DNA"/>
</dbReference>
<dbReference type="AlphaFoldDB" id="A0ABD5MUY9"/>
<feature type="transmembrane region" description="Helical" evidence="1">
    <location>
        <begin position="20"/>
        <end position="41"/>
    </location>
</feature>
<dbReference type="Proteomes" id="UP001589595">
    <property type="component" value="Unassembled WGS sequence"/>
</dbReference>
<organism evidence="2 3">
    <name type="scientific">Halobaculum roseum</name>
    <dbReference type="NCBI Taxonomy" id="2175149"/>
    <lineage>
        <taxon>Archaea</taxon>
        <taxon>Methanobacteriati</taxon>
        <taxon>Methanobacteriota</taxon>
        <taxon>Stenosarchaea group</taxon>
        <taxon>Halobacteria</taxon>
        <taxon>Halobacteriales</taxon>
        <taxon>Haloferacaceae</taxon>
        <taxon>Halobaculum</taxon>
    </lineage>
</organism>
<sequence>MNPLPLVAESGSEVALPTTPTAAVVLIASVLAVVVWLAYLYR</sequence>